<reference evidence="2 3" key="1">
    <citation type="submission" date="2011-02" db="EMBL/GenBank/DDBJ databases">
        <title>The Genome Sequence of Mortierella verticillata NRRL 6337.</title>
        <authorList>
            <consortium name="The Broad Institute Genome Sequencing Platform"/>
            <person name="Russ C."/>
            <person name="Cuomo C."/>
            <person name="Burger G."/>
            <person name="Gray M.W."/>
            <person name="Holland P.W.H."/>
            <person name="King N."/>
            <person name="Lang F.B.F."/>
            <person name="Roger A.J."/>
            <person name="Ruiz-Trillo I."/>
            <person name="Young S.K."/>
            <person name="Zeng Q."/>
            <person name="Gargeya S."/>
            <person name="Alvarado L."/>
            <person name="Berlin A."/>
            <person name="Chapman S.B."/>
            <person name="Chen Z."/>
            <person name="Freedman E."/>
            <person name="Gellesch M."/>
            <person name="Goldberg J."/>
            <person name="Griggs A."/>
            <person name="Gujja S."/>
            <person name="Heilman E."/>
            <person name="Heiman D."/>
            <person name="Howarth C."/>
            <person name="Mehta T."/>
            <person name="Neiman D."/>
            <person name="Pearson M."/>
            <person name="Roberts A."/>
            <person name="Saif S."/>
            <person name="Shea T."/>
            <person name="Shenoy N."/>
            <person name="Sisk P."/>
            <person name="Stolte C."/>
            <person name="Sykes S."/>
            <person name="White J."/>
            <person name="Yandava C."/>
            <person name="Haas B."/>
            <person name="Nusbaum C."/>
            <person name="Birren B."/>
        </authorList>
    </citation>
    <scope>NUCLEOTIDE SEQUENCE [LARGE SCALE GENOMIC DNA]</scope>
    <source>
        <strain evidence="2 3">NRRL 6337</strain>
    </source>
</reference>
<keyword evidence="1" id="KW-1133">Transmembrane helix</keyword>
<keyword evidence="1" id="KW-0812">Transmembrane</keyword>
<dbReference type="SUPFAM" id="SSF48317">
    <property type="entry name" value="Acid phosphatase/Vanadium-dependent haloperoxidase"/>
    <property type="match status" value="1"/>
</dbReference>
<evidence type="ECO:0000256" key="1">
    <source>
        <dbReference type="SAM" id="Phobius"/>
    </source>
</evidence>
<evidence type="ECO:0000313" key="3">
    <source>
        <dbReference type="Proteomes" id="UP000243308"/>
    </source>
</evidence>
<organism evidence="2 3">
    <name type="scientific">Podila verticillata NRRL 6337</name>
    <dbReference type="NCBI Taxonomy" id="1069443"/>
    <lineage>
        <taxon>Eukaryota</taxon>
        <taxon>Fungi</taxon>
        <taxon>Fungi incertae sedis</taxon>
        <taxon>Mucoromycota</taxon>
        <taxon>Mortierellomycotina</taxon>
        <taxon>Mortierellomycetes</taxon>
        <taxon>Mortierellales</taxon>
        <taxon>Mortierellaceae</taxon>
        <taxon>Podila</taxon>
    </lineage>
</organism>
<dbReference type="EMBL" id="KN042433">
    <property type="protein sequence ID" value="KFH62154.1"/>
    <property type="molecule type" value="Genomic_DNA"/>
</dbReference>
<dbReference type="UniPathway" id="UPA00378"/>
<feature type="transmembrane region" description="Helical" evidence="1">
    <location>
        <begin position="101"/>
        <end position="119"/>
    </location>
</feature>
<keyword evidence="3" id="KW-1185">Reference proteome</keyword>
<evidence type="ECO:0000313" key="2">
    <source>
        <dbReference type="EMBL" id="KFH62154.1"/>
    </source>
</evidence>
<accession>A0A086TJM7</accession>
<dbReference type="AlphaFoldDB" id="A0A086TJM7"/>
<name>A0A086TJM7_9FUNG</name>
<keyword evidence="1" id="KW-0472">Membrane</keyword>
<gene>
    <name evidence="2" type="ORF">MVEG_11793</name>
</gene>
<dbReference type="Proteomes" id="UP000243308">
    <property type="component" value="Unassembled WGS sequence"/>
</dbReference>
<dbReference type="OrthoDB" id="302705at2759"/>
<sequence>MASKIPPHHTLTSLSITHVQFVQNDILSKLLAYVTLSPLAILCGYVGAILTGRDLKAVVMLGGQLLNEVVNQMLKRLVKQARPTEYLGDGVHLYYHTWQQVVAGTVCGFVFAVAYYFLVNRVLRAKGLMDWIVDHPWACLAHVRDTDAVEDVNKFDWEMWRQWKAQKSKVE</sequence>
<protein>
    <submittedName>
        <fullName evidence="2">Uncharacterized protein</fullName>
    </submittedName>
</protein>
<dbReference type="InterPro" id="IPR036938">
    <property type="entry name" value="PAP2/HPO_sf"/>
</dbReference>
<proteinExistence type="predicted"/>
<feature type="transmembrane region" description="Helical" evidence="1">
    <location>
        <begin position="30"/>
        <end position="50"/>
    </location>
</feature>